<evidence type="ECO:0000313" key="2">
    <source>
        <dbReference type="EMBL" id="KAF3486112.1"/>
    </source>
</evidence>
<comment type="caution">
    <text evidence="1">The sequence shown here is derived from an EMBL/GenBank/DDBJ whole genome shotgun (WGS) entry which is preliminary data.</text>
</comment>
<gene>
    <name evidence="1" type="ORF">F2Q68_00034409</name>
    <name evidence="2" type="ORF">F2Q69_00053201</name>
</gene>
<evidence type="ECO:0000313" key="1">
    <source>
        <dbReference type="EMBL" id="KAF2549803.1"/>
    </source>
</evidence>
<organism evidence="1 3">
    <name type="scientific">Brassica cretica</name>
    <name type="common">Mustard</name>
    <dbReference type="NCBI Taxonomy" id="69181"/>
    <lineage>
        <taxon>Eukaryota</taxon>
        <taxon>Viridiplantae</taxon>
        <taxon>Streptophyta</taxon>
        <taxon>Embryophyta</taxon>
        <taxon>Tracheophyta</taxon>
        <taxon>Spermatophyta</taxon>
        <taxon>Magnoliopsida</taxon>
        <taxon>eudicotyledons</taxon>
        <taxon>Gunneridae</taxon>
        <taxon>Pentapetalae</taxon>
        <taxon>rosids</taxon>
        <taxon>malvids</taxon>
        <taxon>Brassicales</taxon>
        <taxon>Brassicaceae</taxon>
        <taxon>Brassiceae</taxon>
        <taxon>Brassica</taxon>
    </lineage>
</organism>
<dbReference type="Proteomes" id="UP000712600">
    <property type="component" value="Unassembled WGS sequence"/>
</dbReference>
<dbReference type="EMBL" id="QGKX02002183">
    <property type="protein sequence ID" value="KAF3486112.1"/>
    <property type="molecule type" value="Genomic_DNA"/>
</dbReference>
<protein>
    <submittedName>
        <fullName evidence="1">Uncharacterized protein</fullName>
    </submittedName>
</protein>
<dbReference type="AlphaFoldDB" id="A0A3N6RCG2"/>
<sequence>MVRILLTDGPCGRILNSSPTVMPPPQSACEETWVFAVECRELVLRIMDSVMFLTGFCLFESNDRLATIFVLNDPAVDGPSFVTFDPLDGRLID</sequence>
<dbReference type="EMBL" id="QGKW02001988">
    <property type="protein sequence ID" value="KAF2549803.1"/>
    <property type="molecule type" value="Genomic_DNA"/>
</dbReference>
<name>A0A3N6RCG2_BRACR</name>
<reference evidence="1" key="1">
    <citation type="submission" date="2019-12" db="EMBL/GenBank/DDBJ databases">
        <title>Genome sequencing and annotation of Brassica cretica.</title>
        <authorList>
            <person name="Studholme D.J."/>
            <person name="Sarris P.F."/>
        </authorList>
    </citation>
    <scope>NUCLEOTIDE SEQUENCE</scope>
    <source>
        <strain evidence="1">PFS-001/15</strain>
        <tissue evidence="1">Leaf</tissue>
    </source>
</reference>
<proteinExistence type="predicted"/>
<evidence type="ECO:0000313" key="3">
    <source>
        <dbReference type="Proteomes" id="UP000712281"/>
    </source>
</evidence>
<dbReference type="Proteomes" id="UP000712281">
    <property type="component" value="Unassembled WGS sequence"/>
</dbReference>
<accession>A0A3N6RCG2</accession>
<reference evidence="2" key="2">
    <citation type="submission" date="2019-12" db="EMBL/GenBank/DDBJ databases">
        <title>Genome sequencing and annotation of Brassica cretica.</title>
        <authorList>
            <person name="Studholme D.J."/>
            <person name="Sarris P."/>
        </authorList>
    </citation>
    <scope>NUCLEOTIDE SEQUENCE</scope>
    <source>
        <strain evidence="2">PFS-109/04</strain>
        <tissue evidence="2">Leaf</tissue>
    </source>
</reference>